<dbReference type="RefSeq" id="XP_001009000.3">
    <property type="nucleotide sequence ID" value="XM_001009000.3"/>
</dbReference>
<feature type="transmembrane region" description="Helical" evidence="4">
    <location>
        <begin position="548"/>
        <end position="571"/>
    </location>
</feature>
<feature type="transmembrane region" description="Helical" evidence="4">
    <location>
        <begin position="432"/>
        <end position="456"/>
    </location>
</feature>
<accession>Q22UD2</accession>
<name>Q22UD2_TETTS</name>
<dbReference type="InterPro" id="IPR009030">
    <property type="entry name" value="Growth_fac_rcpt_cys_sf"/>
</dbReference>
<dbReference type="EMBL" id="GG662830">
    <property type="protein sequence ID" value="EAR88755.3"/>
    <property type="molecule type" value="Genomic_DNA"/>
</dbReference>
<dbReference type="GO" id="GO:0007166">
    <property type="term" value="P:cell surface receptor signaling pathway"/>
    <property type="evidence" value="ECO:0007669"/>
    <property type="project" value="TreeGrafter"/>
</dbReference>
<sequence>MIAIDQFKANNSTYQQSLANNGREIKLKNLEFLGQCLQCDVKSVHCNLKHSYWLDFQKLQCNMCPLGCKNCVYSNQIEKPICQSCYTDYQLDSGQCFKIQQCQSGNYFDEYQSKCVKCMDYCKQCHTKSQCKQCEDGYVLENGLCKSRCKTGFKWSENNQCEEICGDGLLFKKSGCDDGNNLNGDGCNSNCEVEENYECVRETEYTPDKCYIKKSKQVNQRQLYVNFDNMFRLISNQENQITVEIIQKVAMYGKMNEILNVYIPNCDYSFDIQYEEFTYITYTFYFPQLVPPTQMVFFNITIPNKIFPLPQNLEGLALVIQTRNTYSVPDQSFQNLFIDIISYFLYISQIVFLISTFLLNTKSFQSLVLWASLNLKAFIDKIHASWLSFNINQPAKSLDNIRNLEGNERLLADVGDIFNPTNFSSLKGHLDYFMGFYIILGAVLLFNIIFGIIASIKKSEKFSYEFKKRFVFNYYLAVIFLFYETYSEDVIYRIYKQIFLDLKEEIICYLSAAFIVLHPFYILPILIKSDKEQEVEILGEMIFISADNRIRIIDISISIAALVQTIILAAVSQQSYIFQESVRSQVANVIIYLPFLPIFIFLVYYIQLIIEKSRLYLREREQMKKIIPIDVFIQQTRTYTMSKKILNQIDSEEKLPKSEFNSIKSRASLAVQQFDYSDGQTSFNQKQTKVRSSLGQINPAKSTPNASRFSLQNTLFAPTRKTKKETSIAPIFENKAYENESSIQESQEQTQNIIQTNLNLQKQAKLKSQNPSQVNSLQQFINFNTFEGKKNLLSNSPINATEQRKSNAGLQRQSIQVRKTINSLSNQQNLDPSPSSSNYNLKTTPYISIKTKPTEFSEQVEQFVL</sequence>
<dbReference type="KEGG" id="tet:TTHERM_00259540"/>
<dbReference type="GO" id="GO:0006508">
    <property type="term" value="P:proteolysis"/>
    <property type="evidence" value="ECO:0007669"/>
    <property type="project" value="TreeGrafter"/>
</dbReference>
<keyword evidence="4" id="KW-0812">Transmembrane</keyword>
<evidence type="ECO:0000313" key="5">
    <source>
        <dbReference type="EMBL" id="EAR88755.3"/>
    </source>
</evidence>
<dbReference type="SUPFAM" id="SSF57184">
    <property type="entry name" value="Growth factor receptor domain"/>
    <property type="match status" value="1"/>
</dbReference>
<feature type="transmembrane region" description="Helical" evidence="4">
    <location>
        <begin position="468"/>
        <end position="486"/>
    </location>
</feature>
<feature type="transmembrane region" description="Helical" evidence="4">
    <location>
        <begin position="506"/>
        <end position="527"/>
    </location>
</feature>
<reference evidence="6" key="1">
    <citation type="journal article" date="2006" name="PLoS Biol.">
        <title>Macronuclear genome sequence of the ciliate Tetrahymena thermophila, a model eukaryote.</title>
        <authorList>
            <person name="Eisen J.A."/>
            <person name="Coyne R.S."/>
            <person name="Wu M."/>
            <person name="Wu D."/>
            <person name="Thiagarajan M."/>
            <person name="Wortman J.R."/>
            <person name="Badger J.H."/>
            <person name="Ren Q."/>
            <person name="Amedeo P."/>
            <person name="Jones K.M."/>
            <person name="Tallon L.J."/>
            <person name="Delcher A.L."/>
            <person name="Salzberg S.L."/>
            <person name="Silva J.C."/>
            <person name="Haas B.J."/>
            <person name="Majoros W.H."/>
            <person name="Farzad M."/>
            <person name="Carlton J.M."/>
            <person name="Smith R.K. Jr."/>
            <person name="Garg J."/>
            <person name="Pearlman R.E."/>
            <person name="Karrer K.M."/>
            <person name="Sun L."/>
            <person name="Manning G."/>
            <person name="Elde N.C."/>
            <person name="Turkewitz A.P."/>
            <person name="Asai D.J."/>
            <person name="Wilkes D.E."/>
            <person name="Wang Y."/>
            <person name="Cai H."/>
            <person name="Collins K."/>
            <person name="Stewart B.A."/>
            <person name="Lee S.R."/>
            <person name="Wilamowska K."/>
            <person name="Weinberg Z."/>
            <person name="Ruzzo W.L."/>
            <person name="Wloga D."/>
            <person name="Gaertig J."/>
            <person name="Frankel J."/>
            <person name="Tsao C.-C."/>
            <person name="Gorovsky M.A."/>
            <person name="Keeling P.J."/>
            <person name="Waller R.F."/>
            <person name="Patron N.J."/>
            <person name="Cherry J.M."/>
            <person name="Stover N.A."/>
            <person name="Krieger C.J."/>
            <person name="del Toro C."/>
            <person name="Ryder H.F."/>
            <person name="Williamson S.C."/>
            <person name="Barbeau R.A."/>
            <person name="Hamilton E.P."/>
            <person name="Orias E."/>
        </authorList>
    </citation>
    <scope>NUCLEOTIDE SEQUENCE [LARGE SCALE GENOMIC DNA]</scope>
    <source>
        <strain evidence="6">SB210</strain>
    </source>
</reference>
<dbReference type="HOGENOM" id="CLU_373658_0_0_1"/>
<dbReference type="GO" id="GO:0005615">
    <property type="term" value="C:extracellular space"/>
    <property type="evidence" value="ECO:0007669"/>
    <property type="project" value="TreeGrafter"/>
</dbReference>
<dbReference type="InParanoid" id="Q22UD2"/>
<dbReference type="Gene3D" id="2.10.220.10">
    <property type="entry name" value="Hormone Receptor, Insulin-like Growth Factor Receptor 1, Chain A, domain 2"/>
    <property type="match status" value="1"/>
</dbReference>
<feature type="transmembrane region" description="Helical" evidence="4">
    <location>
        <begin position="336"/>
        <end position="359"/>
    </location>
</feature>
<evidence type="ECO:0000256" key="2">
    <source>
        <dbReference type="ARBA" id="ARBA00022737"/>
    </source>
</evidence>
<evidence type="ECO:0000256" key="4">
    <source>
        <dbReference type="SAM" id="Phobius"/>
    </source>
</evidence>
<evidence type="ECO:0000256" key="1">
    <source>
        <dbReference type="ARBA" id="ARBA00022729"/>
    </source>
</evidence>
<evidence type="ECO:0000256" key="3">
    <source>
        <dbReference type="ARBA" id="ARBA00023157"/>
    </source>
</evidence>
<gene>
    <name evidence="5" type="ORF">TTHERM_00259540</name>
</gene>
<dbReference type="GeneID" id="7846102"/>
<dbReference type="InterPro" id="IPR006212">
    <property type="entry name" value="Furin_repeat"/>
</dbReference>
<dbReference type="GO" id="GO:0004222">
    <property type="term" value="F:metalloendopeptidase activity"/>
    <property type="evidence" value="ECO:0007669"/>
    <property type="project" value="TreeGrafter"/>
</dbReference>
<dbReference type="Proteomes" id="UP000009168">
    <property type="component" value="Unassembled WGS sequence"/>
</dbReference>
<dbReference type="PANTHER" id="PTHR46130">
    <property type="entry name" value="LAMGL DOMAIN-CONTAINING PROTEIN"/>
    <property type="match status" value="1"/>
</dbReference>
<keyword evidence="6" id="KW-1185">Reference proteome</keyword>
<dbReference type="InterPro" id="IPR011936">
    <property type="entry name" value="Myxo_disulph_rpt"/>
</dbReference>
<dbReference type="PANTHER" id="PTHR46130:SF3">
    <property type="entry name" value="CHROMOSOME UNDETERMINED SCAFFOLD_33, WHOLE GENOME SHOTGUN SEQUENCE"/>
    <property type="match status" value="1"/>
</dbReference>
<keyword evidence="2" id="KW-0677">Repeat</keyword>
<dbReference type="SMART" id="SM00261">
    <property type="entry name" value="FU"/>
    <property type="match status" value="2"/>
</dbReference>
<protein>
    <submittedName>
        <fullName evidence="5">Proprotein convertase-like protein</fullName>
    </submittedName>
</protein>
<keyword evidence="4" id="KW-1133">Transmembrane helix</keyword>
<dbReference type="OrthoDB" id="311367at2759"/>
<dbReference type="NCBIfam" id="TIGR02232">
    <property type="entry name" value="myxo_disulf_rpt"/>
    <property type="match status" value="1"/>
</dbReference>
<evidence type="ECO:0000313" key="6">
    <source>
        <dbReference type="Proteomes" id="UP000009168"/>
    </source>
</evidence>
<dbReference type="AlphaFoldDB" id="Q22UD2"/>
<dbReference type="InterPro" id="IPR043543">
    <property type="entry name" value="PAPPA/PAPPA2"/>
</dbReference>
<keyword evidence="3" id="KW-1015">Disulfide bond</keyword>
<keyword evidence="1" id="KW-0732">Signal</keyword>
<keyword evidence="4" id="KW-0472">Membrane</keyword>
<dbReference type="Pfam" id="PF13948">
    <property type="entry name" value="DUF4215"/>
    <property type="match status" value="1"/>
</dbReference>
<proteinExistence type="predicted"/>
<feature type="transmembrane region" description="Helical" evidence="4">
    <location>
        <begin position="591"/>
        <end position="610"/>
    </location>
</feature>
<organism evidence="5 6">
    <name type="scientific">Tetrahymena thermophila (strain SB210)</name>
    <dbReference type="NCBI Taxonomy" id="312017"/>
    <lineage>
        <taxon>Eukaryota</taxon>
        <taxon>Sar</taxon>
        <taxon>Alveolata</taxon>
        <taxon>Ciliophora</taxon>
        <taxon>Intramacronucleata</taxon>
        <taxon>Oligohymenophorea</taxon>
        <taxon>Hymenostomatida</taxon>
        <taxon>Tetrahymenina</taxon>
        <taxon>Tetrahymenidae</taxon>
        <taxon>Tetrahymena</taxon>
    </lineage>
</organism>